<evidence type="ECO:0000313" key="3">
    <source>
        <dbReference type="Proteomes" id="UP000095751"/>
    </source>
</evidence>
<feature type="chain" id="PRO_5009192065" description="S-adenosyl-L-methionine-dependent methyltransferase" evidence="1">
    <location>
        <begin position="23"/>
        <end position="380"/>
    </location>
</feature>
<sequence>MTNVNARNIIFVILLSAGSIFTKQECHVHSLSNTIKTDYRKSTLLSWEGNIDLGSCVEERSTSIDDNELGSSLIKINTIHGRNSDTGDDDNNELILKFPEINEDNNGSLASQHCLSAFASAILLQSNEFKVFSKGKDIAELGAGRGLAGMVAAEKSCNCIITEYDNDAIELLQETITANTKNENDNDTSNLQATITTKKLDWRDDNSDIPYVDLVLGSDIAYYYHLLRPIMDTCRKFMNPGSVSVSGDDEEESSKKRPGSSIFIVGQANRESQWDLYTNIKNGCYNQLTDEREPPWTGITKLYLYNLQISIFCNSKKDCDSKKYIDGIIPIHLIIHHDPTPVTADDDNDDEENPTNILIPFQEYAYEATEADYENILKTF</sequence>
<dbReference type="InParanoid" id="A0A1E7ENU2"/>
<dbReference type="PANTHER" id="PTHR14614">
    <property type="entry name" value="HEPATOCELLULAR CARCINOMA-ASSOCIATED ANTIGEN"/>
    <property type="match status" value="1"/>
</dbReference>
<keyword evidence="1" id="KW-0732">Signal</keyword>
<feature type="signal peptide" evidence="1">
    <location>
        <begin position="1"/>
        <end position="22"/>
    </location>
</feature>
<dbReference type="AlphaFoldDB" id="A0A1E7ENU2"/>
<name>A0A1E7ENU2_9STRA</name>
<dbReference type="OrthoDB" id="46564at2759"/>
<protein>
    <recommendedName>
        <fullName evidence="4">S-adenosyl-L-methionine-dependent methyltransferase</fullName>
    </recommendedName>
</protein>
<proteinExistence type="predicted"/>
<reference evidence="2 3" key="1">
    <citation type="submission" date="2016-09" db="EMBL/GenBank/DDBJ databases">
        <title>Extensive genetic diversity and differential bi-allelic expression allows diatom success in the polar Southern Ocean.</title>
        <authorList>
            <consortium name="DOE Joint Genome Institute"/>
            <person name="Mock T."/>
            <person name="Otillar R.P."/>
            <person name="Strauss J."/>
            <person name="Dupont C."/>
            <person name="Frickenhaus S."/>
            <person name="Maumus F."/>
            <person name="Mcmullan M."/>
            <person name="Sanges R."/>
            <person name="Schmutz J."/>
            <person name="Toseland A."/>
            <person name="Valas R."/>
            <person name="Veluchamy A."/>
            <person name="Ward B.J."/>
            <person name="Allen A."/>
            <person name="Barry K."/>
            <person name="Falciatore A."/>
            <person name="Ferrante M."/>
            <person name="Fortunato A.E."/>
            <person name="Gloeckner G."/>
            <person name="Gruber A."/>
            <person name="Hipkin R."/>
            <person name="Janech M."/>
            <person name="Kroth P."/>
            <person name="Leese F."/>
            <person name="Lindquist E."/>
            <person name="Lyon B.R."/>
            <person name="Martin J."/>
            <person name="Mayer C."/>
            <person name="Parker M."/>
            <person name="Quesneville H."/>
            <person name="Raymond J."/>
            <person name="Uhlig C."/>
            <person name="Valentin K.U."/>
            <person name="Worden A.Z."/>
            <person name="Armbrust E.V."/>
            <person name="Bowler C."/>
            <person name="Green B."/>
            <person name="Moulton V."/>
            <person name="Van Oosterhout C."/>
            <person name="Grigoriev I."/>
        </authorList>
    </citation>
    <scope>NUCLEOTIDE SEQUENCE [LARGE SCALE GENOMIC DNA]</scope>
    <source>
        <strain evidence="2 3">CCMP1102</strain>
    </source>
</reference>
<dbReference type="EMBL" id="KV784384">
    <property type="protein sequence ID" value="OEU07639.1"/>
    <property type="molecule type" value="Genomic_DNA"/>
</dbReference>
<dbReference type="Pfam" id="PF10294">
    <property type="entry name" value="Methyltransf_16"/>
    <property type="match status" value="1"/>
</dbReference>
<evidence type="ECO:0000313" key="2">
    <source>
        <dbReference type="EMBL" id="OEU07639.1"/>
    </source>
</evidence>
<accession>A0A1E7ENU2</accession>
<gene>
    <name evidence="2" type="ORF">FRACYDRAFT_250657</name>
</gene>
<evidence type="ECO:0008006" key="4">
    <source>
        <dbReference type="Google" id="ProtNLM"/>
    </source>
</evidence>
<evidence type="ECO:0000256" key="1">
    <source>
        <dbReference type="SAM" id="SignalP"/>
    </source>
</evidence>
<dbReference type="InterPro" id="IPR019410">
    <property type="entry name" value="Methyltransf_16"/>
</dbReference>
<keyword evidence="3" id="KW-1185">Reference proteome</keyword>
<dbReference type="SUPFAM" id="SSF53335">
    <property type="entry name" value="S-adenosyl-L-methionine-dependent methyltransferases"/>
    <property type="match status" value="1"/>
</dbReference>
<organism evidence="2 3">
    <name type="scientific">Fragilariopsis cylindrus CCMP1102</name>
    <dbReference type="NCBI Taxonomy" id="635003"/>
    <lineage>
        <taxon>Eukaryota</taxon>
        <taxon>Sar</taxon>
        <taxon>Stramenopiles</taxon>
        <taxon>Ochrophyta</taxon>
        <taxon>Bacillariophyta</taxon>
        <taxon>Bacillariophyceae</taxon>
        <taxon>Bacillariophycidae</taxon>
        <taxon>Bacillariales</taxon>
        <taxon>Bacillariaceae</taxon>
        <taxon>Fragilariopsis</taxon>
    </lineage>
</organism>
<dbReference type="Gene3D" id="3.40.50.150">
    <property type="entry name" value="Vaccinia Virus protein VP39"/>
    <property type="match status" value="1"/>
</dbReference>
<dbReference type="Proteomes" id="UP000095751">
    <property type="component" value="Unassembled WGS sequence"/>
</dbReference>
<dbReference type="InterPro" id="IPR029063">
    <property type="entry name" value="SAM-dependent_MTases_sf"/>
</dbReference>
<dbReference type="KEGG" id="fcy:FRACYDRAFT_250657"/>